<dbReference type="InterPro" id="IPR008995">
    <property type="entry name" value="Mo/tungstate-bd_C_term_dom"/>
</dbReference>
<dbReference type="InterPro" id="IPR040582">
    <property type="entry name" value="OB_MalK-like"/>
</dbReference>
<dbReference type="InterPro" id="IPR047641">
    <property type="entry name" value="ABC_transpr_MalK/UgpC-like"/>
</dbReference>
<dbReference type="GO" id="GO:0140359">
    <property type="term" value="F:ABC-type transporter activity"/>
    <property type="evidence" value="ECO:0007669"/>
    <property type="project" value="InterPro"/>
</dbReference>
<evidence type="ECO:0000256" key="1">
    <source>
        <dbReference type="ARBA" id="ARBA00004417"/>
    </source>
</evidence>
<dbReference type="SUPFAM" id="SSF52540">
    <property type="entry name" value="P-loop containing nucleoside triphosphate hydrolases"/>
    <property type="match status" value="1"/>
</dbReference>
<dbReference type="GO" id="GO:0008643">
    <property type="term" value="P:carbohydrate transport"/>
    <property type="evidence" value="ECO:0007669"/>
    <property type="project" value="InterPro"/>
</dbReference>
<dbReference type="InterPro" id="IPR017871">
    <property type="entry name" value="ABC_transporter-like_CS"/>
</dbReference>
<evidence type="ECO:0000313" key="7">
    <source>
        <dbReference type="EMBL" id="RUM99510.1"/>
    </source>
</evidence>
<reference evidence="7 8" key="1">
    <citation type="submission" date="2018-11" db="EMBL/GenBank/DDBJ databases">
        <title>Pseudaminobacter arsenicus sp. nov., an arsenic-resistant bacterium isolated from arsenic-rich aquifers.</title>
        <authorList>
            <person name="Mu Y."/>
        </authorList>
    </citation>
    <scope>NUCLEOTIDE SEQUENCE [LARGE SCALE GENOMIC DNA]</scope>
    <source>
        <strain evidence="7 8">CB3</strain>
    </source>
</reference>
<dbReference type="Pfam" id="PF17912">
    <property type="entry name" value="OB_MalK"/>
    <property type="match status" value="1"/>
</dbReference>
<dbReference type="PROSITE" id="PS50893">
    <property type="entry name" value="ABC_TRANSPORTER_2"/>
    <property type="match status" value="1"/>
</dbReference>
<dbReference type="GO" id="GO:0055052">
    <property type="term" value="C:ATP-binding cassette (ABC) transporter complex, substrate-binding subunit-containing"/>
    <property type="evidence" value="ECO:0007669"/>
    <property type="project" value="TreeGrafter"/>
</dbReference>
<dbReference type="Gene3D" id="2.40.50.100">
    <property type="match status" value="1"/>
</dbReference>
<dbReference type="CDD" id="cd03301">
    <property type="entry name" value="ABC_MalK_N"/>
    <property type="match status" value="1"/>
</dbReference>
<dbReference type="AlphaFoldDB" id="A0A432VBG3"/>
<dbReference type="PROSITE" id="PS00211">
    <property type="entry name" value="ABC_TRANSPORTER_1"/>
    <property type="match status" value="1"/>
</dbReference>
<dbReference type="PANTHER" id="PTHR43875">
    <property type="entry name" value="MALTODEXTRIN IMPORT ATP-BINDING PROTEIN MSMX"/>
    <property type="match status" value="1"/>
</dbReference>
<protein>
    <submittedName>
        <fullName evidence="7">sn-glycerol-3-phosphate ABC transporter ATP-binding protein UgpC</fullName>
    </submittedName>
</protein>
<dbReference type="Pfam" id="PF00005">
    <property type="entry name" value="ABC_tran"/>
    <property type="match status" value="1"/>
</dbReference>
<dbReference type="Gene3D" id="3.40.50.300">
    <property type="entry name" value="P-loop containing nucleotide triphosphate hydrolases"/>
    <property type="match status" value="1"/>
</dbReference>
<feature type="domain" description="ABC transporter" evidence="6">
    <location>
        <begin position="4"/>
        <end position="234"/>
    </location>
</feature>
<organism evidence="7 8">
    <name type="scientific">Borborobacter arsenicus</name>
    <dbReference type="NCBI Taxonomy" id="1851146"/>
    <lineage>
        <taxon>Bacteria</taxon>
        <taxon>Pseudomonadati</taxon>
        <taxon>Pseudomonadota</taxon>
        <taxon>Alphaproteobacteria</taxon>
        <taxon>Hyphomicrobiales</taxon>
        <taxon>Phyllobacteriaceae</taxon>
        <taxon>Borborobacter</taxon>
    </lineage>
</organism>
<name>A0A432VBG3_9HYPH</name>
<evidence type="ECO:0000256" key="2">
    <source>
        <dbReference type="ARBA" id="ARBA00005417"/>
    </source>
</evidence>
<evidence type="ECO:0000256" key="3">
    <source>
        <dbReference type="ARBA" id="ARBA00022448"/>
    </source>
</evidence>
<evidence type="ECO:0000313" key="8">
    <source>
        <dbReference type="Proteomes" id="UP000281647"/>
    </source>
</evidence>
<dbReference type="EMBL" id="RKST01000001">
    <property type="protein sequence ID" value="RUM99510.1"/>
    <property type="molecule type" value="Genomic_DNA"/>
</dbReference>
<dbReference type="Gene3D" id="2.40.50.140">
    <property type="entry name" value="Nucleic acid-binding proteins"/>
    <property type="match status" value="1"/>
</dbReference>
<keyword evidence="8" id="KW-1185">Reference proteome</keyword>
<dbReference type="InterPro" id="IPR012340">
    <property type="entry name" value="NA-bd_OB-fold"/>
</dbReference>
<dbReference type="PANTHER" id="PTHR43875:SF1">
    <property type="entry name" value="OSMOPROTECTIVE COMPOUNDS UPTAKE ATP-BINDING PROTEIN GGTA"/>
    <property type="match status" value="1"/>
</dbReference>
<dbReference type="GO" id="GO:0005524">
    <property type="term" value="F:ATP binding"/>
    <property type="evidence" value="ECO:0007669"/>
    <property type="project" value="UniProtKB-KW"/>
</dbReference>
<accession>A0A432VBG3</accession>
<sequence length="364" mass="39452">MAGIEITDLHKHYGNLAILNGVNLRIEDGEFVTLIGPSGCGKSTLLKIIAGLEAASSGSIRIASRVVNNVPPQQRDLAMVFQNYALYPQMTIRQNLAFGMKVKGFTKPEIERRITEVANTLGLGALLDRRPRQLSGGQRQRVAMGRAMVREPQAFLLDEPLSNLDAALRTVMRSEIKTLHQRLGRTMVYVTHDQVEAMTMADRIAIMQNGKIVQYGAPDDLYSRPRNQFVATFFGTPQINLWPAQVTGEDGGRILVSVAAGVTFSIPKPQRLNTGNFVLGIRPEALSLRSGGEGAPEIAARVELLEPTGAQTQIRVEVGNPSGTAHANALVPGRFAGELGANLQLLSTVDDVHLFEAASGDRLN</sequence>
<comment type="subcellular location">
    <subcellularLocation>
        <location evidence="1">Cell inner membrane</location>
        <topology evidence="1">Peripheral membrane protein</topology>
    </subcellularLocation>
</comment>
<dbReference type="InterPro" id="IPR003593">
    <property type="entry name" value="AAA+_ATPase"/>
</dbReference>
<dbReference type="RefSeq" id="WP_128625750.1">
    <property type="nucleotide sequence ID" value="NZ_RKST01000001.1"/>
</dbReference>
<keyword evidence="3" id="KW-0813">Transport</keyword>
<dbReference type="InterPro" id="IPR027417">
    <property type="entry name" value="P-loop_NTPase"/>
</dbReference>
<evidence type="ECO:0000259" key="6">
    <source>
        <dbReference type="PROSITE" id="PS50893"/>
    </source>
</evidence>
<dbReference type="GO" id="GO:0016887">
    <property type="term" value="F:ATP hydrolysis activity"/>
    <property type="evidence" value="ECO:0007669"/>
    <property type="project" value="InterPro"/>
</dbReference>
<evidence type="ECO:0000256" key="5">
    <source>
        <dbReference type="ARBA" id="ARBA00022840"/>
    </source>
</evidence>
<proteinExistence type="inferred from homology"/>
<keyword evidence="5 7" id="KW-0067">ATP-binding</keyword>
<dbReference type="InterPro" id="IPR015855">
    <property type="entry name" value="ABC_transpr_MalK-like"/>
</dbReference>
<dbReference type="OrthoDB" id="9802264at2"/>
<dbReference type="InterPro" id="IPR003439">
    <property type="entry name" value="ABC_transporter-like_ATP-bd"/>
</dbReference>
<keyword evidence="4" id="KW-0547">Nucleotide-binding</keyword>
<dbReference type="Proteomes" id="UP000281647">
    <property type="component" value="Unassembled WGS sequence"/>
</dbReference>
<gene>
    <name evidence="7" type="primary">ugpC</name>
    <name evidence="7" type="ORF">EET67_00985</name>
</gene>
<comment type="caution">
    <text evidence="7">The sequence shown here is derived from an EMBL/GenBank/DDBJ whole genome shotgun (WGS) entry which is preliminary data.</text>
</comment>
<dbReference type="SUPFAM" id="SSF50331">
    <property type="entry name" value="MOP-like"/>
    <property type="match status" value="1"/>
</dbReference>
<dbReference type="SMART" id="SM00382">
    <property type="entry name" value="AAA"/>
    <property type="match status" value="1"/>
</dbReference>
<dbReference type="FunFam" id="3.40.50.300:FF:000042">
    <property type="entry name" value="Maltose/maltodextrin ABC transporter, ATP-binding protein"/>
    <property type="match status" value="1"/>
</dbReference>
<evidence type="ECO:0000256" key="4">
    <source>
        <dbReference type="ARBA" id="ARBA00022741"/>
    </source>
</evidence>
<comment type="similarity">
    <text evidence="2">Belongs to the ABC transporter superfamily.</text>
</comment>
<dbReference type="NCBIfam" id="NF008653">
    <property type="entry name" value="PRK11650.1"/>
    <property type="match status" value="1"/>
</dbReference>